<dbReference type="AlphaFoldDB" id="A0A0A9GD95"/>
<name>A0A0A9GD95_ARUDO</name>
<organism evidence="1">
    <name type="scientific">Arundo donax</name>
    <name type="common">Giant reed</name>
    <name type="synonym">Donax arundinaceus</name>
    <dbReference type="NCBI Taxonomy" id="35708"/>
    <lineage>
        <taxon>Eukaryota</taxon>
        <taxon>Viridiplantae</taxon>
        <taxon>Streptophyta</taxon>
        <taxon>Embryophyta</taxon>
        <taxon>Tracheophyta</taxon>
        <taxon>Spermatophyta</taxon>
        <taxon>Magnoliopsida</taxon>
        <taxon>Liliopsida</taxon>
        <taxon>Poales</taxon>
        <taxon>Poaceae</taxon>
        <taxon>PACMAD clade</taxon>
        <taxon>Arundinoideae</taxon>
        <taxon>Arundineae</taxon>
        <taxon>Arundo</taxon>
    </lineage>
</organism>
<reference evidence="1" key="1">
    <citation type="submission" date="2014-09" db="EMBL/GenBank/DDBJ databases">
        <authorList>
            <person name="Magalhaes I.L.F."/>
            <person name="Oliveira U."/>
            <person name="Santos F.R."/>
            <person name="Vidigal T.H.D.A."/>
            <person name="Brescovit A.D."/>
            <person name="Santos A.J."/>
        </authorList>
    </citation>
    <scope>NUCLEOTIDE SEQUENCE</scope>
    <source>
        <tissue evidence="1">Shoot tissue taken approximately 20 cm above the soil surface</tissue>
    </source>
</reference>
<accession>A0A0A9GD95</accession>
<dbReference type="EMBL" id="GBRH01179303">
    <property type="protein sequence ID" value="JAE18593.1"/>
    <property type="molecule type" value="Transcribed_RNA"/>
</dbReference>
<proteinExistence type="predicted"/>
<sequence length="88" mass="9507">MSLTLCNMNCAGIHGLRTCTTCGFTNIISCQVNSSIPKHGEDYIFLLLRLKVKVPHGSACGIQCAEPYRLHISNFALKGDPADIIIAS</sequence>
<reference evidence="1" key="2">
    <citation type="journal article" date="2015" name="Data Brief">
        <title>Shoot transcriptome of the giant reed, Arundo donax.</title>
        <authorList>
            <person name="Barrero R.A."/>
            <person name="Guerrero F.D."/>
            <person name="Moolhuijzen P."/>
            <person name="Goolsby J.A."/>
            <person name="Tidwell J."/>
            <person name="Bellgard S.E."/>
            <person name="Bellgard M.I."/>
        </authorList>
    </citation>
    <scope>NUCLEOTIDE SEQUENCE</scope>
    <source>
        <tissue evidence="1">Shoot tissue taken approximately 20 cm above the soil surface</tissue>
    </source>
</reference>
<protein>
    <submittedName>
        <fullName evidence="1">Uncharacterized protein</fullName>
    </submittedName>
</protein>
<evidence type="ECO:0000313" key="1">
    <source>
        <dbReference type="EMBL" id="JAE18593.1"/>
    </source>
</evidence>